<feature type="non-terminal residue" evidence="2">
    <location>
        <position position="35"/>
    </location>
</feature>
<dbReference type="Proteomes" id="UP000321223">
    <property type="component" value="Unassembled WGS sequence"/>
</dbReference>
<accession>A0A510PLF9</accession>
<reference evidence="2 3" key="1">
    <citation type="journal article" date="2019" name="Appl. Environ. Microbiol.">
        <title>Co-occurrence of broad and narrow host-range viruses infecting the toxic bloom-forming cyanobacterium Microcystis aeruginosa.</title>
        <authorList>
            <person name="Morimoto D."/>
            <person name="Tominaga K."/>
            <person name="Nishimura Y."/>
            <person name="Yoshida N."/>
            <person name="Kimura S."/>
            <person name="Sako Y."/>
            <person name="Yoshida T."/>
        </authorList>
    </citation>
    <scope>NUCLEOTIDE SEQUENCE [LARGE SCALE GENOMIC DNA]</scope>
    <source>
        <strain evidence="2 3">11-30S32</strain>
    </source>
</reference>
<dbReference type="EMBL" id="BHVU01000233">
    <property type="protein sequence ID" value="GCA94677.1"/>
    <property type="molecule type" value="Genomic_DNA"/>
</dbReference>
<evidence type="ECO:0000313" key="3">
    <source>
        <dbReference type="Proteomes" id="UP000321223"/>
    </source>
</evidence>
<comment type="caution">
    <text evidence="2">The sequence shown here is derived from an EMBL/GenBank/DDBJ whole genome shotgun (WGS) entry which is preliminary data.</text>
</comment>
<dbReference type="AlphaFoldDB" id="A0A510PLF9"/>
<protein>
    <submittedName>
        <fullName evidence="2">Uncharacterized protein</fullName>
    </submittedName>
</protein>
<feature type="compositionally biased region" description="Basic and acidic residues" evidence="1">
    <location>
        <begin position="1"/>
        <end position="10"/>
    </location>
</feature>
<evidence type="ECO:0000313" key="2">
    <source>
        <dbReference type="EMBL" id="GCA94677.1"/>
    </source>
</evidence>
<gene>
    <name evidence="2" type="ORF">MAE30S32_33290</name>
</gene>
<proteinExistence type="predicted"/>
<sequence>MGREEVRCHLGLESAACPQEEQNISEDTPPDTPAT</sequence>
<name>A0A510PLF9_MICAE</name>
<organism evidence="2 3">
    <name type="scientific">Microcystis aeruginosa 11-30S32</name>
    <dbReference type="NCBI Taxonomy" id="2358142"/>
    <lineage>
        <taxon>Bacteria</taxon>
        <taxon>Bacillati</taxon>
        <taxon>Cyanobacteriota</taxon>
        <taxon>Cyanophyceae</taxon>
        <taxon>Oscillatoriophycideae</taxon>
        <taxon>Chroococcales</taxon>
        <taxon>Microcystaceae</taxon>
        <taxon>Microcystis</taxon>
    </lineage>
</organism>
<evidence type="ECO:0000256" key="1">
    <source>
        <dbReference type="SAM" id="MobiDB-lite"/>
    </source>
</evidence>
<feature type="region of interest" description="Disordered" evidence="1">
    <location>
        <begin position="1"/>
        <end position="35"/>
    </location>
</feature>